<dbReference type="AlphaFoldDB" id="A0A0F9NB05"/>
<comment type="caution">
    <text evidence="1">The sequence shown here is derived from an EMBL/GenBank/DDBJ whole genome shotgun (WGS) entry which is preliminary data.</text>
</comment>
<sequence length="45" mass="5099">MGAFHHDNILFYQQLGYLCRKAGHPIAETLMVDEESPDTIVRHSG</sequence>
<proteinExistence type="predicted"/>
<accession>A0A0F9NB05</accession>
<protein>
    <submittedName>
        <fullName evidence="1">Uncharacterized protein</fullName>
    </submittedName>
</protein>
<evidence type="ECO:0000313" key="1">
    <source>
        <dbReference type="EMBL" id="KKM85950.1"/>
    </source>
</evidence>
<gene>
    <name evidence="1" type="ORF">LCGC14_1283880</name>
</gene>
<dbReference type="EMBL" id="LAZR01007330">
    <property type="protein sequence ID" value="KKM85950.1"/>
    <property type="molecule type" value="Genomic_DNA"/>
</dbReference>
<reference evidence="1" key="1">
    <citation type="journal article" date="2015" name="Nature">
        <title>Complex archaea that bridge the gap between prokaryotes and eukaryotes.</title>
        <authorList>
            <person name="Spang A."/>
            <person name="Saw J.H."/>
            <person name="Jorgensen S.L."/>
            <person name="Zaremba-Niedzwiedzka K."/>
            <person name="Martijn J."/>
            <person name="Lind A.E."/>
            <person name="van Eijk R."/>
            <person name="Schleper C."/>
            <person name="Guy L."/>
            <person name="Ettema T.J."/>
        </authorList>
    </citation>
    <scope>NUCLEOTIDE SEQUENCE</scope>
</reference>
<name>A0A0F9NB05_9ZZZZ</name>
<organism evidence="1">
    <name type="scientific">marine sediment metagenome</name>
    <dbReference type="NCBI Taxonomy" id="412755"/>
    <lineage>
        <taxon>unclassified sequences</taxon>
        <taxon>metagenomes</taxon>
        <taxon>ecological metagenomes</taxon>
    </lineage>
</organism>